<evidence type="ECO:0000256" key="1">
    <source>
        <dbReference type="ARBA" id="ARBA00001933"/>
    </source>
</evidence>
<dbReference type="EMBL" id="CP000804">
    <property type="protein sequence ID" value="ABU56940.1"/>
    <property type="molecule type" value="Genomic_DNA"/>
</dbReference>
<evidence type="ECO:0000313" key="11">
    <source>
        <dbReference type="Proteomes" id="UP000000263"/>
    </source>
</evidence>
<gene>
    <name evidence="10" type="ordered locus">Rcas_0823</name>
</gene>
<dbReference type="InterPro" id="IPR015424">
    <property type="entry name" value="PyrdxlP-dep_Trfase"/>
</dbReference>
<dbReference type="InterPro" id="IPR015422">
    <property type="entry name" value="PyrdxlP-dep_Trfase_small"/>
</dbReference>
<dbReference type="EC" id="4.4.1.2" evidence="4"/>
<dbReference type="PANTHER" id="PTHR11808:SF85">
    <property type="entry name" value="CYSTATHIONINE GAMMA-LYASE-RELATED"/>
    <property type="match status" value="1"/>
</dbReference>
<dbReference type="AlphaFoldDB" id="A7NHJ3"/>
<dbReference type="InterPro" id="IPR015421">
    <property type="entry name" value="PyrdxlP-dep_Trfase_major"/>
</dbReference>
<keyword evidence="11" id="KW-1185">Reference proteome</keyword>
<dbReference type="GO" id="GO:0005737">
    <property type="term" value="C:cytoplasm"/>
    <property type="evidence" value="ECO:0007669"/>
    <property type="project" value="TreeGrafter"/>
</dbReference>
<keyword evidence="10" id="KW-0808">Transferase</keyword>
<dbReference type="GO" id="GO:0019346">
    <property type="term" value="P:transsulfuration"/>
    <property type="evidence" value="ECO:0007669"/>
    <property type="project" value="InterPro"/>
</dbReference>
<dbReference type="PROSITE" id="PS00868">
    <property type="entry name" value="CYS_MET_METAB_PP"/>
    <property type="match status" value="1"/>
</dbReference>
<dbReference type="RefSeq" id="WP_012119370.1">
    <property type="nucleotide sequence ID" value="NC_009767.1"/>
</dbReference>
<dbReference type="GO" id="GO:0004123">
    <property type="term" value="F:cystathionine gamma-lyase activity"/>
    <property type="evidence" value="ECO:0007669"/>
    <property type="project" value="TreeGrafter"/>
</dbReference>
<evidence type="ECO:0000256" key="4">
    <source>
        <dbReference type="ARBA" id="ARBA00047175"/>
    </source>
</evidence>
<dbReference type="STRING" id="383372.Rcas_0823"/>
<sequence>MSNQQPEWHLPTRLVHAGERAPAPDATPTTTPIYTSATYLHADFTALDEALESDSGYVYTRHGNPTVAALEEAMTIAERGAGAAVFASGMAALYAALLAAGTPRGATAPAPRAILAARDMYGATTLMLQEFFAVRGTQIATCDMCDLNAVDAALNTVRPDVVLVEQISNPLLRVTDIRALAQRARAAGARLVVDSTIATPILQQPLTLGADLVVHSATKYLSGHGDAAGGVVVARTSLVRDTLRRQARLLGATLGPFEAYQILRGLKTLALRVRQQCRSAAEIAKWLTTHPAVASVHYPGLETHPQHTLATEAFGGLYGALVTFELREATRATLSRFFDTLRLILPATTLGDVYTLASAPAVASHRELTPEQREERGISDAMVRLSVGIEDVADILADLRQALEVG</sequence>
<dbReference type="Gene3D" id="3.90.1150.10">
    <property type="entry name" value="Aspartate Aminotransferase, domain 1"/>
    <property type="match status" value="1"/>
</dbReference>
<evidence type="ECO:0000256" key="6">
    <source>
        <dbReference type="ARBA" id="ARBA00048780"/>
    </source>
</evidence>
<dbReference type="InterPro" id="IPR054542">
    <property type="entry name" value="Cys_met_metab_PP"/>
</dbReference>
<evidence type="ECO:0000256" key="8">
    <source>
        <dbReference type="PIRSR" id="PIRSR001434-2"/>
    </source>
</evidence>
<comment type="cofactor">
    <cofactor evidence="1 9">
        <name>pyridoxal 5'-phosphate</name>
        <dbReference type="ChEBI" id="CHEBI:597326"/>
    </cofactor>
</comment>
<dbReference type="Proteomes" id="UP000000263">
    <property type="component" value="Chromosome"/>
</dbReference>
<dbReference type="InterPro" id="IPR000277">
    <property type="entry name" value="Cys/Met-Metab_PyrdxlP-dep_enz"/>
</dbReference>
<organism evidence="10 11">
    <name type="scientific">Roseiflexus castenholzii (strain DSM 13941 / HLO8)</name>
    <dbReference type="NCBI Taxonomy" id="383372"/>
    <lineage>
        <taxon>Bacteria</taxon>
        <taxon>Bacillati</taxon>
        <taxon>Chloroflexota</taxon>
        <taxon>Chloroflexia</taxon>
        <taxon>Chloroflexales</taxon>
        <taxon>Roseiflexineae</taxon>
        <taxon>Roseiflexaceae</taxon>
        <taxon>Roseiflexus</taxon>
    </lineage>
</organism>
<dbReference type="eggNOG" id="COG0626">
    <property type="taxonomic scope" value="Bacteria"/>
</dbReference>
<comment type="catalytic activity">
    <reaction evidence="7">
        <text>L-methionine + H2O = methanethiol + 2-oxobutanoate + NH4(+)</text>
        <dbReference type="Rhea" id="RHEA:23800"/>
        <dbReference type="ChEBI" id="CHEBI:15377"/>
        <dbReference type="ChEBI" id="CHEBI:16007"/>
        <dbReference type="ChEBI" id="CHEBI:16763"/>
        <dbReference type="ChEBI" id="CHEBI:28938"/>
        <dbReference type="ChEBI" id="CHEBI:57844"/>
        <dbReference type="EC" id="4.4.1.11"/>
    </reaction>
    <physiologicalReaction direction="left-to-right" evidence="7">
        <dbReference type="Rhea" id="RHEA:23801"/>
    </physiologicalReaction>
</comment>
<dbReference type="GO" id="GO:0047982">
    <property type="term" value="F:homocysteine desulfhydrase activity"/>
    <property type="evidence" value="ECO:0007669"/>
    <property type="project" value="UniProtKB-EC"/>
</dbReference>
<feature type="modified residue" description="N6-(pyridoxal phosphate)lysine" evidence="8">
    <location>
        <position position="219"/>
    </location>
</feature>
<evidence type="ECO:0000256" key="9">
    <source>
        <dbReference type="RuleBase" id="RU362118"/>
    </source>
</evidence>
<proteinExistence type="inferred from homology"/>
<keyword evidence="3 8" id="KW-0663">Pyridoxal phosphate</keyword>
<dbReference type="PIRSF" id="PIRSF001434">
    <property type="entry name" value="CGS"/>
    <property type="match status" value="1"/>
</dbReference>
<dbReference type="Pfam" id="PF01053">
    <property type="entry name" value="Cys_Met_Meta_PP"/>
    <property type="match status" value="1"/>
</dbReference>
<comment type="catalytic activity">
    <reaction evidence="6">
        <text>L-homocysteine + H2O = 2-oxobutanoate + hydrogen sulfide + NH4(+) + H(+)</text>
        <dbReference type="Rhea" id="RHEA:14501"/>
        <dbReference type="ChEBI" id="CHEBI:15377"/>
        <dbReference type="ChEBI" id="CHEBI:15378"/>
        <dbReference type="ChEBI" id="CHEBI:16763"/>
        <dbReference type="ChEBI" id="CHEBI:28938"/>
        <dbReference type="ChEBI" id="CHEBI:29919"/>
        <dbReference type="ChEBI" id="CHEBI:58199"/>
        <dbReference type="EC" id="4.4.1.2"/>
    </reaction>
    <physiologicalReaction direction="left-to-right" evidence="6">
        <dbReference type="Rhea" id="RHEA:14502"/>
    </physiologicalReaction>
</comment>
<dbReference type="GO" id="GO:0019343">
    <property type="term" value="P:cysteine biosynthetic process via cystathionine"/>
    <property type="evidence" value="ECO:0007669"/>
    <property type="project" value="TreeGrafter"/>
</dbReference>
<dbReference type="Gene3D" id="3.40.640.10">
    <property type="entry name" value="Type I PLP-dependent aspartate aminotransferase-like (Major domain)"/>
    <property type="match status" value="1"/>
</dbReference>
<accession>A7NHJ3</accession>
<dbReference type="GO" id="GO:0016740">
    <property type="term" value="F:transferase activity"/>
    <property type="evidence" value="ECO:0007669"/>
    <property type="project" value="UniProtKB-KW"/>
</dbReference>
<evidence type="ECO:0000256" key="3">
    <source>
        <dbReference type="ARBA" id="ARBA00022898"/>
    </source>
</evidence>
<dbReference type="SUPFAM" id="SSF53383">
    <property type="entry name" value="PLP-dependent transferases"/>
    <property type="match status" value="1"/>
</dbReference>
<comment type="similarity">
    <text evidence="2 9">Belongs to the trans-sulfuration enzymes family.</text>
</comment>
<dbReference type="GO" id="GO:0018826">
    <property type="term" value="F:methionine gamma-lyase activity"/>
    <property type="evidence" value="ECO:0007669"/>
    <property type="project" value="UniProtKB-EC"/>
</dbReference>
<dbReference type="FunFam" id="3.40.640.10:FF:000046">
    <property type="entry name" value="Cystathionine gamma-lyase"/>
    <property type="match status" value="1"/>
</dbReference>
<evidence type="ECO:0000256" key="2">
    <source>
        <dbReference type="ARBA" id="ARBA00009077"/>
    </source>
</evidence>
<dbReference type="KEGG" id="rca:Rcas_0823"/>
<name>A7NHJ3_ROSCS</name>
<dbReference type="HOGENOM" id="CLU_018986_2_0_0"/>
<protein>
    <recommendedName>
        <fullName evidence="4">homocysteine desulfhydrase</fullName>
        <ecNumber evidence="4">4.4.1.2</ecNumber>
    </recommendedName>
    <alternativeName>
        <fullName evidence="5">Homocysteine desulfhydrase</fullName>
    </alternativeName>
</protein>
<dbReference type="GO" id="GO:0030170">
    <property type="term" value="F:pyridoxal phosphate binding"/>
    <property type="evidence" value="ECO:0007669"/>
    <property type="project" value="InterPro"/>
</dbReference>
<evidence type="ECO:0000256" key="5">
    <source>
        <dbReference type="ARBA" id="ARBA00047199"/>
    </source>
</evidence>
<evidence type="ECO:0000313" key="10">
    <source>
        <dbReference type="EMBL" id="ABU56940.1"/>
    </source>
</evidence>
<evidence type="ECO:0000256" key="7">
    <source>
        <dbReference type="ARBA" id="ARBA00052699"/>
    </source>
</evidence>
<reference evidence="10 11" key="1">
    <citation type="submission" date="2007-08" db="EMBL/GenBank/DDBJ databases">
        <title>Complete sequence of Roseiflexus castenholzii DSM 13941.</title>
        <authorList>
            <consortium name="US DOE Joint Genome Institute"/>
            <person name="Copeland A."/>
            <person name="Lucas S."/>
            <person name="Lapidus A."/>
            <person name="Barry K."/>
            <person name="Glavina del Rio T."/>
            <person name="Dalin E."/>
            <person name="Tice H."/>
            <person name="Pitluck S."/>
            <person name="Thompson L.S."/>
            <person name="Brettin T."/>
            <person name="Bruce D."/>
            <person name="Detter J.C."/>
            <person name="Han C."/>
            <person name="Tapia R."/>
            <person name="Schmutz J."/>
            <person name="Larimer F."/>
            <person name="Land M."/>
            <person name="Hauser L."/>
            <person name="Kyrpides N."/>
            <person name="Mikhailova N."/>
            <person name="Bryant D.A."/>
            <person name="Hanada S."/>
            <person name="Tsukatani Y."/>
            <person name="Richardson P."/>
        </authorList>
    </citation>
    <scope>NUCLEOTIDE SEQUENCE [LARGE SCALE GENOMIC DNA]</scope>
    <source>
        <strain evidence="11">DSM 13941 / HLO8</strain>
    </source>
</reference>
<dbReference type="PANTHER" id="PTHR11808">
    <property type="entry name" value="TRANS-SULFURATION ENZYME FAMILY MEMBER"/>
    <property type="match status" value="1"/>
</dbReference>
<dbReference type="OrthoDB" id="9780685at2"/>